<proteinExistence type="predicted"/>
<dbReference type="Proteomes" id="UP001061361">
    <property type="component" value="Chromosome"/>
</dbReference>
<keyword evidence="1" id="KW-0175">Coiled coil</keyword>
<keyword evidence="2" id="KW-1133">Transmembrane helix</keyword>
<reference evidence="3" key="1">
    <citation type="submission" date="2022-08" db="EMBL/GenBank/DDBJ databases">
        <title>Genome Sequence of the sulphate-reducing bacterium, Pseudodesulfovibrio portus JCM14722.</title>
        <authorList>
            <person name="Kondo R."/>
            <person name="Kataoka T."/>
        </authorList>
    </citation>
    <scope>NUCLEOTIDE SEQUENCE</scope>
    <source>
        <strain evidence="3">JCM 14722</strain>
    </source>
</reference>
<keyword evidence="4" id="KW-1185">Reference proteome</keyword>
<evidence type="ECO:0000313" key="4">
    <source>
        <dbReference type="Proteomes" id="UP001061361"/>
    </source>
</evidence>
<dbReference type="RefSeq" id="WP_264982987.1">
    <property type="nucleotide sequence ID" value="NZ_AP026708.1"/>
</dbReference>
<name>A0ABN6RQ12_9BACT</name>
<dbReference type="EMBL" id="AP026708">
    <property type="protein sequence ID" value="BDQ32929.1"/>
    <property type="molecule type" value="Genomic_DNA"/>
</dbReference>
<feature type="transmembrane region" description="Helical" evidence="2">
    <location>
        <begin position="6"/>
        <end position="26"/>
    </location>
</feature>
<keyword evidence="2" id="KW-0472">Membrane</keyword>
<sequence length="77" mass="8682">MLDSNTTYLLLAMAGFVFAAVVLVHGHNCNDTIKRKSNQVHNITEQLGKKIDVLEREVVDLQTKIDEVDDQINSLEE</sequence>
<organism evidence="3 4">
    <name type="scientific">Pseudodesulfovibrio portus</name>
    <dbReference type="NCBI Taxonomy" id="231439"/>
    <lineage>
        <taxon>Bacteria</taxon>
        <taxon>Pseudomonadati</taxon>
        <taxon>Thermodesulfobacteriota</taxon>
        <taxon>Desulfovibrionia</taxon>
        <taxon>Desulfovibrionales</taxon>
        <taxon>Desulfovibrionaceae</taxon>
    </lineage>
</organism>
<gene>
    <name evidence="3" type="ORF">JCM14722_04710</name>
</gene>
<accession>A0ABN6RQ12</accession>
<protein>
    <submittedName>
        <fullName evidence="3">Uncharacterized protein</fullName>
    </submittedName>
</protein>
<evidence type="ECO:0000256" key="1">
    <source>
        <dbReference type="SAM" id="Coils"/>
    </source>
</evidence>
<evidence type="ECO:0000313" key="3">
    <source>
        <dbReference type="EMBL" id="BDQ32929.1"/>
    </source>
</evidence>
<feature type="coiled-coil region" evidence="1">
    <location>
        <begin position="44"/>
        <end position="71"/>
    </location>
</feature>
<keyword evidence="2" id="KW-0812">Transmembrane</keyword>
<evidence type="ECO:0000256" key="2">
    <source>
        <dbReference type="SAM" id="Phobius"/>
    </source>
</evidence>